<dbReference type="Proteomes" id="UP000277437">
    <property type="component" value="Chromosome"/>
</dbReference>
<dbReference type="SUPFAM" id="SSF52440">
    <property type="entry name" value="PreATP-grasp domain"/>
    <property type="match status" value="1"/>
</dbReference>
<evidence type="ECO:0000256" key="2">
    <source>
        <dbReference type="ARBA" id="ARBA00005174"/>
    </source>
</evidence>
<reference evidence="13 14" key="1">
    <citation type="submission" date="2018-12" db="EMBL/GenBank/DDBJ databases">
        <authorList>
            <consortium name="Pathogen Informatics"/>
        </authorList>
    </citation>
    <scope>NUCLEOTIDE SEQUENCE [LARGE SCALE GENOMIC DNA]</scope>
    <source>
        <strain evidence="13 14">NCTC7357</strain>
    </source>
</reference>
<proteinExistence type="inferred from homology"/>
<name>A0AAX3FWP4_9PSED</name>
<evidence type="ECO:0000313" key="14">
    <source>
        <dbReference type="Proteomes" id="UP000277437"/>
    </source>
</evidence>
<dbReference type="InterPro" id="IPR020561">
    <property type="entry name" value="PRibGlycinamid_synth_ATP-grasp"/>
</dbReference>
<dbReference type="NCBIfam" id="TIGR00877">
    <property type="entry name" value="purD"/>
    <property type="match status" value="1"/>
</dbReference>
<evidence type="ECO:0000256" key="4">
    <source>
        <dbReference type="ARBA" id="ARBA00022598"/>
    </source>
</evidence>
<evidence type="ECO:0000256" key="5">
    <source>
        <dbReference type="ARBA" id="ARBA00022741"/>
    </source>
</evidence>
<evidence type="ECO:0000256" key="1">
    <source>
        <dbReference type="ARBA" id="ARBA00001936"/>
    </source>
</evidence>
<evidence type="ECO:0000256" key="3">
    <source>
        <dbReference type="ARBA" id="ARBA00013255"/>
    </source>
</evidence>
<dbReference type="GO" id="GO:0009113">
    <property type="term" value="P:purine nucleobase biosynthetic process"/>
    <property type="evidence" value="ECO:0007669"/>
    <property type="project" value="InterPro"/>
</dbReference>
<keyword evidence="7 11" id="KW-0067">ATP-binding</keyword>
<gene>
    <name evidence="13" type="primary">purD_1</name>
    <name evidence="13" type="ORF">NCTC7357_03047</name>
</gene>
<dbReference type="InterPro" id="IPR011054">
    <property type="entry name" value="Rudment_hybrid_motif"/>
</dbReference>
<keyword evidence="5 11" id="KW-0547">Nucleotide-binding</keyword>
<evidence type="ECO:0000313" key="13">
    <source>
        <dbReference type="EMBL" id="VEF74738.1"/>
    </source>
</evidence>
<evidence type="ECO:0000256" key="9">
    <source>
        <dbReference type="ARBA" id="ARBA00042242"/>
    </source>
</evidence>
<accession>A0AAX3FWP4</accession>
<dbReference type="Gene3D" id="3.40.50.20">
    <property type="match status" value="1"/>
</dbReference>
<dbReference type="Pfam" id="PF02844">
    <property type="entry name" value="GARS_N"/>
    <property type="match status" value="1"/>
</dbReference>
<organism evidence="13 14">
    <name type="scientific">Pseudomonas chlororaphis</name>
    <dbReference type="NCBI Taxonomy" id="587753"/>
    <lineage>
        <taxon>Bacteria</taxon>
        <taxon>Pseudomonadati</taxon>
        <taxon>Pseudomonadota</taxon>
        <taxon>Gammaproteobacteria</taxon>
        <taxon>Pseudomonadales</taxon>
        <taxon>Pseudomonadaceae</taxon>
        <taxon>Pseudomonas</taxon>
    </lineage>
</organism>
<dbReference type="PANTHER" id="PTHR43472:SF1">
    <property type="entry name" value="PHOSPHORIBOSYLAMINE--GLYCINE LIGASE, CHLOROPLASTIC"/>
    <property type="match status" value="1"/>
</dbReference>
<dbReference type="Gene3D" id="3.30.470.20">
    <property type="entry name" value="ATP-grasp fold, B domain"/>
    <property type="match status" value="1"/>
</dbReference>
<dbReference type="SMART" id="SM01209">
    <property type="entry name" value="GARS_A"/>
    <property type="match status" value="1"/>
</dbReference>
<evidence type="ECO:0000256" key="11">
    <source>
        <dbReference type="PROSITE-ProRule" id="PRU00409"/>
    </source>
</evidence>
<dbReference type="InterPro" id="IPR000115">
    <property type="entry name" value="PRibGlycinamide_synth"/>
</dbReference>
<sequence>MKVLIVGCSSGAHALAWKLIQSDQVEKVYVAPGSPGTADEPKVENLEVETTDIPGLANAAAQYDVDYTLITPTQALAAGIVDYFQERGLKVLAPTREASKLEWSKEYSKQFMQRHQIPTPGFKVFADALSARQYAHTRSLPLVLKVDGMANGGLGVVIAHEWQAVDETIEHMFTTYGGPIIVEDFLVGEEVSFTVLFDGSHYVPMVESRDYKRLRDNDEGPNTGGMGAYSPVISQALSQKIIDHLVEPTIRAIKEEAIDYLGFLYFGVMIDPEQEVHLLEINCRLGNPELFTMLERMDSELGPLLELALARRLHQAEVRWNAKCAVALQISSAGYPGVKRTGDVISLPSGEQEAKIFHAAVSSAQGQLVTKGGRIISLSASADTLEAARERIYAVARKIHFDGMHYRKDIATLGAR</sequence>
<dbReference type="SMART" id="SM01210">
    <property type="entry name" value="GARS_C"/>
    <property type="match status" value="1"/>
</dbReference>
<dbReference type="EC" id="6.3.4.13" evidence="3"/>
<dbReference type="Gene3D" id="3.90.600.10">
    <property type="entry name" value="Phosphoribosylglycinamide synthetase, C-terminal domain"/>
    <property type="match status" value="1"/>
</dbReference>
<dbReference type="InterPro" id="IPR037123">
    <property type="entry name" value="PRibGlycinamide_synth_C_sf"/>
</dbReference>
<dbReference type="Pfam" id="PF02843">
    <property type="entry name" value="GARS_C"/>
    <property type="match status" value="1"/>
</dbReference>
<dbReference type="InterPro" id="IPR013815">
    <property type="entry name" value="ATP_grasp_subdomain_1"/>
</dbReference>
<dbReference type="SUPFAM" id="SSF56059">
    <property type="entry name" value="Glutathione synthetase ATP-binding domain-like"/>
    <property type="match status" value="1"/>
</dbReference>
<dbReference type="Pfam" id="PF01071">
    <property type="entry name" value="GARS_A"/>
    <property type="match status" value="1"/>
</dbReference>
<keyword evidence="6" id="KW-0658">Purine biosynthesis</keyword>
<dbReference type="InterPro" id="IPR020560">
    <property type="entry name" value="PRibGlycinamide_synth_C-dom"/>
</dbReference>
<dbReference type="RefSeq" id="WP_124325620.1">
    <property type="nucleotide sequence ID" value="NZ_CP118137.1"/>
</dbReference>
<evidence type="ECO:0000256" key="8">
    <source>
        <dbReference type="ARBA" id="ARBA00038345"/>
    </source>
</evidence>
<dbReference type="InterPro" id="IPR020562">
    <property type="entry name" value="PRibGlycinamide_synth_N"/>
</dbReference>
<dbReference type="PROSITE" id="PS50975">
    <property type="entry name" value="ATP_GRASP"/>
    <property type="match status" value="1"/>
</dbReference>
<evidence type="ECO:0000259" key="12">
    <source>
        <dbReference type="PROSITE" id="PS50975"/>
    </source>
</evidence>
<dbReference type="InterPro" id="IPR011761">
    <property type="entry name" value="ATP-grasp"/>
</dbReference>
<dbReference type="GO" id="GO:0006164">
    <property type="term" value="P:purine nucleotide biosynthetic process"/>
    <property type="evidence" value="ECO:0007669"/>
    <property type="project" value="UniProtKB-KW"/>
</dbReference>
<dbReference type="GO" id="GO:0005524">
    <property type="term" value="F:ATP binding"/>
    <property type="evidence" value="ECO:0007669"/>
    <property type="project" value="UniProtKB-UniRule"/>
</dbReference>
<comment type="cofactor">
    <cofactor evidence="1">
        <name>Mn(2+)</name>
        <dbReference type="ChEBI" id="CHEBI:29035"/>
    </cofactor>
</comment>
<keyword evidence="4 13" id="KW-0436">Ligase</keyword>
<feature type="domain" description="ATP-grasp" evidence="12">
    <location>
        <begin position="109"/>
        <end position="310"/>
    </location>
</feature>
<dbReference type="GO" id="GO:0046872">
    <property type="term" value="F:metal ion binding"/>
    <property type="evidence" value="ECO:0007669"/>
    <property type="project" value="InterPro"/>
</dbReference>
<dbReference type="AlphaFoldDB" id="A0AAX3FWP4"/>
<dbReference type="PANTHER" id="PTHR43472">
    <property type="entry name" value="PHOSPHORIBOSYLAMINE--GLYCINE LIGASE"/>
    <property type="match status" value="1"/>
</dbReference>
<dbReference type="InterPro" id="IPR016185">
    <property type="entry name" value="PreATP-grasp_dom_sf"/>
</dbReference>
<dbReference type="SUPFAM" id="SSF51246">
    <property type="entry name" value="Rudiment single hybrid motif"/>
    <property type="match status" value="1"/>
</dbReference>
<dbReference type="GO" id="GO:0004637">
    <property type="term" value="F:phosphoribosylamine-glycine ligase activity"/>
    <property type="evidence" value="ECO:0007669"/>
    <property type="project" value="UniProtKB-EC"/>
</dbReference>
<protein>
    <recommendedName>
        <fullName evidence="3">phosphoribosylamine--glycine ligase</fullName>
        <ecNumber evidence="3">6.3.4.13</ecNumber>
    </recommendedName>
    <alternativeName>
        <fullName evidence="9">Glycinamide ribonucleotide synthetase</fullName>
    </alternativeName>
    <alternativeName>
        <fullName evidence="10">Phosphoribosylglycinamide synthetase</fullName>
    </alternativeName>
</protein>
<evidence type="ECO:0000256" key="6">
    <source>
        <dbReference type="ARBA" id="ARBA00022755"/>
    </source>
</evidence>
<dbReference type="EMBL" id="LR134334">
    <property type="protein sequence ID" value="VEF74738.1"/>
    <property type="molecule type" value="Genomic_DNA"/>
</dbReference>
<comment type="pathway">
    <text evidence="2">Purine metabolism; IMP biosynthesis via de novo pathway; N(1)-(5-phospho-D-ribosyl)glycinamide from 5-phospho-alpha-D-ribose 1-diphosphate: step 2/2.</text>
</comment>
<comment type="similarity">
    <text evidence="8">Belongs to the GARS family.</text>
</comment>
<evidence type="ECO:0000256" key="7">
    <source>
        <dbReference type="ARBA" id="ARBA00022840"/>
    </source>
</evidence>
<evidence type="ECO:0000256" key="10">
    <source>
        <dbReference type="ARBA" id="ARBA00042864"/>
    </source>
</evidence>
<dbReference type="Gene3D" id="3.30.1490.20">
    <property type="entry name" value="ATP-grasp fold, A domain"/>
    <property type="match status" value="1"/>
</dbReference>